<dbReference type="SUPFAM" id="SSF54695">
    <property type="entry name" value="POZ domain"/>
    <property type="match status" value="1"/>
</dbReference>
<dbReference type="Proteomes" id="UP000001593">
    <property type="component" value="Unassembled WGS sequence"/>
</dbReference>
<dbReference type="OMA" id="SEYATAC"/>
<dbReference type="PROSITE" id="PS50097">
    <property type="entry name" value="BTB"/>
    <property type="match status" value="1"/>
</dbReference>
<dbReference type="PANTHER" id="PTHR22872">
    <property type="entry name" value="BTK-BINDING PROTEIN-RELATED"/>
    <property type="match status" value="1"/>
</dbReference>
<dbReference type="InterPro" id="IPR009091">
    <property type="entry name" value="RCC1/BLIP-II"/>
</dbReference>
<evidence type="ECO:0000313" key="5">
    <source>
        <dbReference type="EMBL" id="EDO32084.1"/>
    </source>
</evidence>
<dbReference type="InterPro" id="IPR051625">
    <property type="entry name" value="Signaling_Regulatory_Domain"/>
</dbReference>
<dbReference type="Pfam" id="PF00651">
    <property type="entry name" value="BTB"/>
    <property type="match status" value="1"/>
</dbReference>
<evidence type="ECO:0000256" key="3">
    <source>
        <dbReference type="PROSITE-ProRule" id="PRU00235"/>
    </source>
</evidence>
<dbReference type="InParanoid" id="A7SW32"/>
<dbReference type="PROSITE" id="PS50088">
    <property type="entry name" value="ANK_REPEAT"/>
    <property type="match status" value="1"/>
</dbReference>
<keyword evidence="1" id="KW-0677">Repeat</keyword>
<dbReference type="SUPFAM" id="SSF50985">
    <property type="entry name" value="RCC1/BLIP-II"/>
    <property type="match status" value="1"/>
</dbReference>
<keyword evidence="2" id="KW-0040">ANK repeat</keyword>
<dbReference type="InterPro" id="IPR011333">
    <property type="entry name" value="SKP1/BTB/POZ_sf"/>
</dbReference>
<dbReference type="Gene3D" id="3.30.710.10">
    <property type="entry name" value="Potassium Channel Kv1.1, Chain A"/>
    <property type="match status" value="1"/>
</dbReference>
<dbReference type="SUPFAM" id="SSF48403">
    <property type="entry name" value="Ankyrin repeat"/>
    <property type="match status" value="1"/>
</dbReference>
<dbReference type="Gene3D" id="1.25.40.20">
    <property type="entry name" value="Ankyrin repeat-containing domain"/>
    <property type="match status" value="1"/>
</dbReference>
<evidence type="ECO:0000256" key="1">
    <source>
        <dbReference type="ARBA" id="ARBA00022737"/>
    </source>
</evidence>
<keyword evidence="6" id="KW-1185">Reference proteome</keyword>
<dbReference type="InterPro" id="IPR036770">
    <property type="entry name" value="Ankyrin_rpt-contain_sf"/>
</dbReference>
<accession>A7SW32</accession>
<feature type="repeat" description="RCC1" evidence="3">
    <location>
        <begin position="179"/>
        <end position="230"/>
    </location>
</feature>
<gene>
    <name evidence="5" type="ORF">NEMVEDRAFT_v1g134786</name>
</gene>
<dbReference type="eggNOG" id="KOG0783">
    <property type="taxonomic scope" value="Eukaryota"/>
</dbReference>
<dbReference type="InterPro" id="IPR000210">
    <property type="entry name" value="BTB/POZ_dom"/>
</dbReference>
<dbReference type="SMART" id="SM00248">
    <property type="entry name" value="ANK"/>
    <property type="match status" value="2"/>
</dbReference>
<dbReference type="Pfam" id="PF12796">
    <property type="entry name" value="Ank_2"/>
    <property type="match status" value="1"/>
</dbReference>
<feature type="repeat" description="ANK" evidence="2">
    <location>
        <begin position="81"/>
        <end position="113"/>
    </location>
</feature>
<dbReference type="Gene3D" id="2.130.10.30">
    <property type="entry name" value="Regulator of chromosome condensation 1/beta-lactamase-inhibitor protein II"/>
    <property type="match status" value="1"/>
</dbReference>
<proteinExistence type="predicted"/>
<dbReference type="PANTHER" id="PTHR22872:SF2">
    <property type="entry name" value="INHIBITOR OF BRUTON TYROSINE KINASE"/>
    <property type="match status" value="1"/>
</dbReference>
<dbReference type="STRING" id="45351.A7SW32"/>
<evidence type="ECO:0000313" key="6">
    <source>
        <dbReference type="Proteomes" id="UP000001593"/>
    </source>
</evidence>
<dbReference type="InterPro" id="IPR002110">
    <property type="entry name" value="Ankyrin_rpt"/>
</dbReference>
<reference evidence="5 6" key="1">
    <citation type="journal article" date="2007" name="Science">
        <title>Sea anemone genome reveals ancestral eumetazoan gene repertoire and genomic organization.</title>
        <authorList>
            <person name="Putnam N.H."/>
            <person name="Srivastava M."/>
            <person name="Hellsten U."/>
            <person name="Dirks B."/>
            <person name="Chapman J."/>
            <person name="Salamov A."/>
            <person name="Terry A."/>
            <person name="Shapiro H."/>
            <person name="Lindquist E."/>
            <person name="Kapitonov V.V."/>
            <person name="Jurka J."/>
            <person name="Genikhovich G."/>
            <person name="Grigoriev I.V."/>
            <person name="Lucas S.M."/>
            <person name="Steele R.E."/>
            <person name="Finnerty J.R."/>
            <person name="Technau U."/>
            <person name="Martindale M.Q."/>
            <person name="Rokhsar D.S."/>
        </authorList>
    </citation>
    <scope>NUCLEOTIDE SEQUENCE [LARGE SCALE GENOMIC DNA]</scope>
    <source>
        <strain evidence="6">CH2 X CH6</strain>
    </source>
</reference>
<name>A7SW32_NEMVE</name>
<dbReference type="EMBL" id="DS469851">
    <property type="protein sequence ID" value="EDO32084.1"/>
    <property type="molecule type" value="Genomic_DNA"/>
</dbReference>
<dbReference type="AlphaFoldDB" id="A7SW32"/>
<sequence>MDCTPSCRLPKHAELIQSAATWENLPGFLSVARRICANPTNFTDRFGRHVLHVAATCGKGDLLEWLVKECKVDVGLRDVESAWTALHRSVYYGRLDCAVRLIRCGADLYACDKEDLSPLDILMLDSPYKMSSADDHETQLYTWGSNTNFTLGHRDENMRQHPELVAMCKFHSAFLTGDGKVLTCGHGRGGRLGHGDEKTQLAPCMLSGIGDDKCISIAAAQDHTLLVMESGVVFSFGLNNMHQLGHSPPSMQSLVPKMVQARVWKGKQVIGVAAGKYHSAFYTHTELFTCGLNIGQLGHLKGEKYQTIPRQVSALVQKDLRLASVMCSDNATVCATDRGDIYLLQHYTCQRVINRFPELTRLQVCGGNFDVTSTPDVNKAHEKLTLTLLNAKGEVYQWRSSNGGLRKALWSLKRELFVSDIAVGKNLLIITDKGEAFMCTQSDDVITDVKRTPSSSSLTQLGLLMGDWNRKDFIGYHAERIPMVHRGMRIFTDAKSKGFAVLQSHPSAGLGKYPKVSASRMCEDFKQLLDESTIEDSIHDVTLMVESHTFPAHSFILASRSAVLRDLLQAD</sequence>
<dbReference type="PROSITE" id="PS50012">
    <property type="entry name" value="RCC1_3"/>
    <property type="match status" value="2"/>
</dbReference>
<evidence type="ECO:0000259" key="4">
    <source>
        <dbReference type="PROSITE" id="PS50097"/>
    </source>
</evidence>
<organism evidence="5 6">
    <name type="scientific">Nematostella vectensis</name>
    <name type="common">Starlet sea anemone</name>
    <dbReference type="NCBI Taxonomy" id="45351"/>
    <lineage>
        <taxon>Eukaryota</taxon>
        <taxon>Metazoa</taxon>
        <taxon>Cnidaria</taxon>
        <taxon>Anthozoa</taxon>
        <taxon>Hexacorallia</taxon>
        <taxon>Actiniaria</taxon>
        <taxon>Edwardsiidae</taxon>
        <taxon>Nematostella</taxon>
    </lineage>
</organism>
<feature type="repeat" description="RCC1" evidence="3">
    <location>
        <begin position="231"/>
        <end position="285"/>
    </location>
</feature>
<protein>
    <recommendedName>
        <fullName evidence="4">BTB domain-containing protein</fullName>
    </recommendedName>
</protein>
<evidence type="ECO:0000256" key="2">
    <source>
        <dbReference type="PROSITE-ProRule" id="PRU00023"/>
    </source>
</evidence>
<dbReference type="Pfam" id="PF00415">
    <property type="entry name" value="RCC1"/>
    <property type="match status" value="2"/>
</dbReference>
<feature type="non-terminal residue" evidence="5">
    <location>
        <position position="571"/>
    </location>
</feature>
<dbReference type="HOGENOM" id="CLU_033110_1_0_1"/>
<dbReference type="PhylomeDB" id="A7SW32"/>
<feature type="domain" description="BTB" evidence="4">
    <location>
        <begin position="539"/>
        <end position="571"/>
    </location>
</feature>
<dbReference type="InterPro" id="IPR000408">
    <property type="entry name" value="Reg_chr_condens"/>
</dbReference>